<organism evidence="2 3">
    <name type="scientific">Devosia oryzisoli</name>
    <dbReference type="NCBI Taxonomy" id="2774138"/>
    <lineage>
        <taxon>Bacteria</taxon>
        <taxon>Pseudomonadati</taxon>
        <taxon>Pseudomonadota</taxon>
        <taxon>Alphaproteobacteria</taxon>
        <taxon>Hyphomicrobiales</taxon>
        <taxon>Devosiaceae</taxon>
        <taxon>Devosia</taxon>
    </lineage>
</organism>
<dbReference type="Proteomes" id="UP000654108">
    <property type="component" value="Unassembled WGS sequence"/>
</dbReference>
<dbReference type="InterPro" id="IPR000600">
    <property type="entry name" value="ROK"/>
</dbReference>
<dbReference type="PANTHER" id="PTHR18964">
    <property type="entry name" value="ROK (REPRESSOR, ORF, KINASE) FAMILY"/>
    <property type="match status" value="1"/>
</dbReference>
<evidence type="ECO:0000313" key="3">
    <source>
        <dbReference type="Proteomes" id="UP000654108"/>
    </source>
</evidence>
<comment type="similarity">
    <text evidence="1">Belongs to the ROK (NagC/XylR) family.</text>
</comment>
<gene>
    <name evidence="2" type="ORF">IC608_09240</name>
</gene>
<sequence>MMTCFDIGGSTIKAATADPTHPTDLAPLGRVKTPLDDLEAFCTAIERQVLAGGASASAPLAISVTGVVDPVSQVVTCANIPCIDGLALAPHLEHRLRRLVFVANDADCFVLAEALAGAGRGYRVVFGAILGTGVGGGIVVDGRLHAGAGGLAGEWGHGPIAATSVGTPPLSIPRLSCGCGQVGCVDTIGGARGLERIHLHIWGKHTASTEIIAGWLAGGEQEARSVEVQIELMADPLALVVNIIGPDVIPVGGGLGTVRPLVERLDHAVRQRILRRLDRPLVVPAGLQGDPGLVGAALLARVT</sequence>
<keyword evidence="3" id="KW-1185">Reference proteome</keyword>
<dbReference type="PANTHER" id="PTHR18964:SF149">
    <property type="entry name" value="BIFUNCTIONAL UDP-N-ACETYLGLUCOSAMINE 2-EPIMERASE_N-ACETYLMANNOSAMINE KINASE"/>
    <property type="match status" value="1"/>
</dbReference>
<accession>A0A927ITC1</accession>
<protein>
    <submittedName>
        <fullName evidence="2">ROK family protein</fullName>
    </submittedName>
</protein>
<dbReference type="EMBL" id="JACYFU010000002">
    <property type="protein sequence ID" value="MBD8065658.1"/>
    <property type="molecule type" value="Genomic_DNA"/>
</dbReference>
<proteinExistence type="inferred from homology"/>
<dbReference type="AlphaFoldDB" id="A0A927ITC1"/>
<comment type="caution">
    <text evidence="2">The sequence shown here is derived from an EMBL/GenBank/DDBJ whole genome shotgun (WGS) entry which is preliminary data.</text>
</comment>
<dbReference type="Gene3D" id="3.30.420.40">
    <property type="match status" value="2"/>
</dbReference>
<dbReference type="InterPro" id="IPR043129">
    <property type="entry name" value="ATPase_NBD"/>
</dbReference>
<dbReference type="PROSITE" id="PS01125">
    <property type="entry name" value="ROK"/>
    <property type="match status" value="1"/>
</dbReference>
<dbReference type="InterPro" id="IPR049874">
    <property type="entry name" value="ROK_cs"/>
</dbReference>
<dbReference type="RefSeq" id="WP_191774740.1">
    <property type="nucleotide sequence ID" value="NZ_JACYFU010000002.1"/>
</dbReference>
<name>A0A927ITC1_9HYPH</name>
<dbReference type="SUPFAM" id="SSF53067">
    <property type="entry name" value="Actin-like ATPase domain"/>
    <property type="match status" value="2"/>
</dbReference>
<dbReference type="Pfam" id="PF00480">
    <property type="entry name" value="ROK"/>
    <property type="match status" value="1"/>
</dbReference>
<evidence type="ECO:0000313" key="2">
    <source>
        <dbReference type="EMBL" id="MBD8065658.1"/>
    </source>
</evidence>
<evidence type="ECO:0000256" key="1">
    <source>
        <dbReference type="ARBA" id="ARBA00006479"/>
    </source>
</evidence>
<reference evidence="2" key="1">
    <citation type="submission" date="2020-09" db="EMBL/GenBank/DDBJ databases">
        <title>Genome seq and assembly of Devosia sp.</title>
        <authorList>
            <person name="Chhetri G."/>
        </authorList>
    </citation>
    <scope>NUCLEOTIDE SEQUENCE</scope>
    <source>
        <strain evidence="2">PTR5</strain>
    </source>
</reference>